<dbReference type="InterPro" id="IPR007110">
    <property type="entry name" value="Ig-like_dom"/>
</dbReference>
<keyword evidence="8" id="KW-1185">Reference proteome</keyword>
<dbReference type="SUPFAM" id="SSF57535">
    <property type="entry name" value="Complement control module/SCR domain"/>
    <property type="match status" value="4"/>
</dbReference>
<dbReference type="RefSeq" id="XP_022242406.1">
    <property type="nucleotide sequence ID" value="XM_022386698.1"/>
</dbReference>
<sequence>KERAPPTIIYNVVNGYSDVTENGDVVILPGSVVHLNCLFQRERGNPEWTWSSTSRQYPCGWSLSADERSWKYRLSIYYTKEEDTGVYSCTTPRGKRNEIRVLVKDVECPTIQSVDHNRVMAVEGNKMHSKAHFACMEGFKLIGIKDITCTASGRWSADPPRCEIIQCPRLTPDNPHMTLSTHKRTYGSRVSFSCPASYKLVGASFLECLRNESWSDDPPVCKAIVCAPPIPPLNGGVLHTGHYLTRDTITYICRHGFILIGEPLSVCNDKGEWSEPPPVCKPACDFPGEPANGHIMPTKFHYRVKEIITVSCNKGYRRLGFEQLHCTSSGHWSSPLPHCHPHNR</sequence>
<dbReference type="PANTHER" id="PTHR19325:SF575">
    <property type="entry name" value="LOCOMOTION-RELATED PROTEIN HIKARU GENKI"/>
    <property type="match status" value="1"/>
</dbReference>
<comment type="caution">
    <text evidence="5">Lacks conserved residue(s) required for the propagation of feature annotation.</text>
</comment>
<evidence type="ECO:0000256" key="5">
    <source>
        <dbReference type="PROSITE-ProRule" id="PRU00302"/>
    </source>
</evidence>
<evidence type="ECO:0000259" key="6">
    <source>
        <dbReference type="PROSITE" id="PS50835"/>
    </source>
</evidence>
<dbReference type="SMART" id="SM00409">
    <property type="entry name" value="IG"/>
    <property type="match status" value="1"/>
</dbReference>
<feature type="domain" description="Sushi" evidence="7">
    <location>
        <begin position="283"/>
        <end position="341"/>
    </location>
</feature>
<evidence type="ECO:0000256" key="2">
    <source>
        <dbReference type="ARBA" id="ARBA00022737"/>
    </source>
</evidence>
<evidence type="ECO:0000313" key="8">
    <source>
        <dbReference type="Proteomes" id="UP000694941"/>
    </source>
</evidence>
<dbReference type="InterPro" id="IPR050350">
    <property type="entry name" value="Compl-Cell_Adhes-Reg"/>
</dbReference>
<evidence type="ECO:0000313" key="9">
    <source>
        <dbReference type="RefSeq" id="XP_022242406.1"/>
    </source>
</evidence>
<feature type="domain" description="Ig-like" evidence="6">
    <location>
        <begin position="6"/>
        <end position="90"/>
    </location>
</feature>
<dbReference type="InterPro" id="IPR035976">
    <property type="entry name" value="Sushi/SCR/CCP_sf"/>
</dbReference>
<dbReference type="InterPro" id="IPR000436">
    <property type="entry name" value="Sushi_SCR_CCP_dom"/>
</dbReference>
<feature type="domain" description="Sushi" evidence="7">
    <location>
        <begin position="165"/>
        <end position="223"/>
    </location>
</feature>
<feature type="disulfide bond" evidence="5">
    <location>
        <begin position="312"/>
        <end position="339"/>
    </location>
</feature>
<feature type="disulfide bond" evidence="5">
    <location>
        <begin position="135"/>
        <end position="162"/>
    </location>
</feature>
<dbReference type="GeneID" id="106459764"/>
<feature type="non-terminal residue" evidence="9">
    <location>
        <position position="1"/>
    </location>
</feature>
<evidence type="ECO:0000256" key="4">
    <source>
        <dbReference type="ARBA" id="ARBA00023180"/>
    </source>
</evidence>
<feature type="domain" description="Sushi" evidence="7">
    <location>
        <begin position="224"/>
        <end position="282"/>
    </location>
</feature>
<dbReference type="CDD" id="cd00033">
    <property type="entry name" value="CCP"/>
    <property type="match status" value="4"/>
</dbReference>
<protein>
    <submittedName>
        <fullName evidence="9">Locomotion-related protein Hikaru genki-like</fullName>
    </submittedName>
</protein>
<dbReference type="PROSITE" id="PS50923">
    <property type="entry name" value="SUSHI"/>
    <property type="match status" value="4"/>
</dbReference>
<name>A0ABM1SFK1_LIMPO</name>
<evidence type="ECO:0000256" key="3">
    <source>
        <dbReference type="ARBA" id="ARBA00023157"/>
    </source>
</evidence>
<dbReference type="Proteomes" id="UP000694941">
    <property type="component" value="Unplaced"/>
</dbReference>
<feature type="domain" description="Sushi" evidence="7">
    <location>
        <begin position="106"/>
        <end position="164"/>
    </location>
</feature>
<dbReference type="Gene3D" id="2.60.40.10">
    <property type="entry name" value="Immunoglobulins"/>
    <property type="match status" value="1"/>
</dbReference>
<proteinExistence type="predicted"/>
<dbReference type="SUPFAM" id="SSF48726">
    <property type="entry name" value="Immunoglobulin"/>
    <property type="match status" value="1"/>
</dbReference>
<keyword evidence="2" id="KW-0677">Repeat</keyword>
<dbReference type="InterPro" id="IPR013783">
    <property type="entry name" value="Ig-like_fold"/>
</dbReference>
<dbReference type="SMART" id="SM00032">
    <property type="entry name" value="CCP"/>
    <property type="match status" value="4"/>
</dbReference>
<feature type="disulfide bond" evidence="5">
    <location>
        <begin position="194"/>
        <end position="221"/>
    </location>
</feature>
<keyword evidence="3 5" id="KW-1015">Disulfide bond</keyword>
<organism evidence="8 9">
    <name type="scientific">Limulus polyphemus</name>
    <name type="common">Atlantic horseshoe crab</name>
    <dbReference type="NCBI Taxonomy" id="6850"/>
    <lineage>
        <taxon>Eukaryota</taxon>
        <taxon>Metazoa</taxon>
        <taxon>Ecdysozoa</taxon>
        <taxon>Arthropoda</taxon>
        <taxon>Chelicerata</taxon>
        <taxon>Merostomata</taxon>
        <taxon>Xiphosura</taxon>
        <taxon>Limulidae</taxon>
        <taxon>Limulus</taxon>
    </lineage>
</organism>
<accession>A0ABM1SFK1</accession>
<gene>
    <name evidence="9" type="primary">LOC106459764</name>
</gene>
<feature type="disulfide bond" evidence="5">
    <location>
        <begin position="253"/>
        <end position="280"/>
    </location>
</feature>
<dbReference type="Pfam" id="PF00084">
    <property type="entry name" value="Sushi"/>
    <property type="match status" value="4"/>
</dbReference>
<keyword evidence="1 5" id="KW-0768">Sushi</keyword>
<evidence type="ECO:0000259" key="7">
    <source>
        <dbReference type="PROSITE" id="PS50923"/>
    </source>
</evidence>
<dbReference type="Gene3D" id="2.10.70.10">
    <property type="entry name" value="Complement Module, domain 1"/>
    <property type="match status" value="4"/>
</dbReference>
<dbReference type="PROSITE" id="PS50835">
    <property type="entry name" value="IG_LIKE"/>
    <property type="match status" value="1"/>
</dbReference>
<evidence type="ECO:0000256" key="1">
    <source>
        <dbReference type="ARBA" id="ARBA00022659"/>
    </source>
</evidence>
<dbReference type="InterPro" id="IPR003599">
    <property type="entry name" value="Ig_sub"/>
</dbReference>
<dbReference type="PANTHER" id="PTHR19325">
    <property type="entry name" value="COMPLEMENT COMPONENT-RELATED SUSHI DOMAIN-CONTAINING"/>
    <property type="match status" value="1"/>
</dbReference>
<reference evidence="9" key="1">
    <citation type="submission" date="2025-08" db="UniProtKB">
        <authorList>
            <consortium name="RefSeq"/>
        </authorList>
    </citation>
    <scope>IDENTIFICATION</scope>
    <source>
        <tissue evidence="9">Muscle</tissue>
    </source>
</reference>
<dbReference type="InterPro" id="IPR036179">
    <property type="entry name" value="Ig-like_dom_sf"/>
</dbReference>
<keyword evidence="4" id="KW-0325">Glycoprotein</keyword>